<name>A0A0E9P573_ANGAN</name>
<evidence type="ECO:0000313" key="1">
    <source>
        <dbReference type="EMBL" id="JAG99478.1"/>
    </source>
</evidence>
<reference evidence="1" key="1">
    <citation type="submission" date="2014-11" db="EMBL/GenBank/DDBJ databases">
        <authorList>
            <person name="Amaro Gonzalez C."/>
        </authorList>
    </citation>
    <scope>NUCLEOTIDE SEQUENCE</scope>
</reference>
<accession>A0A0E9P573</accession>
<dbReference type="AlphaFoldDB" id="A0A0E9P573"/>
<protein>
    <submittedName>
        <fullName evidence="1">Uncharacterized protein</fullName>
    </submittedName>
</protein>
<proteinExistence type="predicted"/>
<sequence>MGPVRDVSEGGHFEERLTWCVMNDADFICRGEKRQRNN</sequence>
<dbReference type="EMBL" id="GBXM01109098">
    <property type="protein sequence ID" value="JAG99478.1"/>
    <property type="molecule type" value="Transcribed_RNA"/>
</dbReference>
<reference evidence="1" key="2">
    <citation type="journal article" date="2015" name="Fish Shellfish Immunol.">
        <title>Early steps in the European eel (Anguilla anguilla)-Vibrio vulnificus interaction in the gills: Role of the RtxA13 toxin.</title>
        <authorList>
            <person name="Callol A."/>
            <person name="Pajuelo D."/>
            <person name="Ebbesson L."/>
            <person name="Teles M."/>
            <person name="MacKenzie S."/>
            <person name="Amaro C."/>
        </authorList>
    </citation>
    <scope>NUCLEOTIDE SEQUENCE</scope>
</reference>
<organism evidence="1">
    <name type="scientific">Anguilla anguilla</name>
    <name type="common">European freshwater eel</name>
    <name type="synonym">Muraena anguilla</name>
    <dbReference type="NCBI Taxonomy" id="7936"/>
    <lineage>
        <taxon>Eukaryota</taxon>
        <taxon>Metazoa</taxon>
        <taxon>Chordata</taxon>
        <taxon>Craniata</taxon>
        <taxon>Vertebrata</taxon>
        <taxon>Euteleostomi</taxon>
        <taxon>Actinopterygii</taxon>
        <taxon>Neopterygii</taxon>
        <taxon>Teleostei</taxon>
        <taxon>Anguilliformes</taxon>
        <taxon>Anguillidae</taxon>
        <taxon>Anguilla</taxon>
    </lineage>
</organism>